<comment type="caution">
    <text evidence="2">The sequence shown here is derived from an EMBL/GenBank/DDBJ whole genome shotgun (WGS) entry which is preliminary data.</text>
</comment>
<feature type="coiled-coil region" evidence="1">
    <location>
        <begin position="586"/>
        <end position="696"/>
    </location>
</feature>
<reference evidence="2 3" key="1">
    <citation type="submission" date="2023-11" db="EMBL/GenBank/DDBJ databases">
        <title>A Novel Polar Bacteriovorax (B. antarcticus) Isolated from the Biocrust in Antarctica.</title>
        <authorList>
            <person name="Mun W."/>
            <person name="Choi S.Y."/>
            <person name="Mitchell R.J."/>
        </authorList>
    </citation>
    <scope>NUCLEOTIDE SEQUENCE [LARGE SCALE GENOMIC DNA]</scope>
    <source>
        <strain evidence="2 3">PP10</strain>
    </source>
</reference>
<accession>A0ABU5VQD0</accession>
<dbReference type="RefSeq" id="WP_323574736.1">
    <property type="nucleotide sequence ID" value="NZ_JAYGJQ010000001.1"/>
</dbReference>
<sequence>MTSTLIKKILVSAELASSEMGVFFQELGFELHQKYVEGCEYLFIVDSACPELPTYPRLQISDSLNPKFAPYVRARISKEMFESVQGKKLLTSYFHDALEFDLVDRYSKDFKDIYTVKIHDYLNLGFFVDTIIVEAYKAQFDIEALRSYLNTALNFAFKKVEMSKEAMPIDVSYSHNGEAFTVQISLYTDKFKGKSEFGDNFSELTADTNYFDSTYFHKKKKLTLSSLFYKNTDLNKAKSYFFTEVASRSAEIEEPEADLHSGLVLKDKVNYETAPVAEMDPEKRFSLARKFALFIRNYRKNEESPIPISKLEVNDVINYLGYYPRQEALQDVDEEIKNFIFKLLKDDNLFNGIDETVQRIANTNLDSQMSEIQKVLGEKSLSDIEDIMLIKGGESEQSTSSLIKGWAESSSDFQRISGQESGMSDNDRWEVRKLQLNVKIQDEVTRVNAEGRNIVQDDIVRVMAKELDAKEQDVKNVVGGIVEEVVSTEVLNTSRLEEEFAKKILNTQSNADLVKEKLESQISRMKKIMDQLKREIIKLQAENTSRGGEGNPSLDTQNIEAAKLKMALGRTMDALKAKERMNEKVKADAELALKHKDLKIDFLEQRIEEVKAEFSRSREFANEEKLEKLEVDNKTLQSRLDLANKKVNIISDNINNRDAEAQVKRDKELDSVRSNLDLAQSVIDSLKSEKIKLEIRVSEDRETIRKFKEEKGGVRNDEEKDGIIQVLTADRKALEEKFRAQAIELKKVEQKLKYTLSQLESSNKKKAAANPGQKTAETYAKQLDQLSSRMSEVSAEVGEKRREIVKLKQENSMMSTKITELEKKLAFLDKKVA</sequence>
<name>A0ABU5VQD0_9BACT</name>
<gene>
    <name evidence="2" type="ORF">SHI21_03510</name>
</gene>
<evidence type="ECO:0000313" key="3">
    <source>
        <dbReference type="Proteomes" id="UP001302274"/>
    </source>
</evidence>
<dbReference type="Proteomes" id="UP001302274">
    <property type="component" value="Unassembled WGS sequence"/>
</dbReference>
<feature type="coiled-coil region" evidence="1">
    <location>
        <begin position="776"/>
        <end position="824"/>
    </location>
</feature>
<keyword evidence="3" id="KW-1185">Reference proteome</keyword>
<proteinExistence type="predicted"/>
<evidence type="ECO:0000256" key="1">
    <source>
        <dbReference type="SAM" id="Coils"/>
    </source>
</evidence>
<feature type="coiled-coil region" evidence="1">
    <location>
        <begin position="515"/>
        <end position="542"/>
    </location>
</feature>
<organism evidence="2 3">
    <name type="scientific">Bacteriovorax antarcticus</name>
    <dbReference type="NCBI Taxonomy" id="3088717"/>
    <lineage>
        <taxon>Bacteria</taxon>
        <taxon>Pseudomonadati</taxon>
        <taxon>Bdellovibrionota</taxon>
        <taxon>Bacteriovoracia</taxon>
        <taxon>Bacteriovoracales</taxon>
        <taxon>Bacteriovoracaceae</taxon>
        <taxon>Bacteriovorax</taxon>
    </lineage>
</organism>
<dbReference type="EMBL" id="JAYGJQ010000001">
    <property type="protein sequence ID" value="MEA9355249.1"/>
    <property type="molecule type" value="Genomic_DNA"/>
</dbReference>
<evidence type="ECO:0008006" key="4">
    <source>
        <dbReference type="Google" id="ProtNLM"/>
    </source>
</evidence>
<protein>
    <recommendedName>
        <fullName evidence="4">Chromosome partition protein Smc</fullName>
    </recommendedName>
</protein>
<keyword evidence="1" id="KW-0175">Coiled coil</keyword>
<evidence type="ECO:0000313" key="2">
    <source>
        <dbReference type="EMBL" id="MEA9355249.1"/>
    </source>
</evidence>